<keyword evidence="18" id="KW-1185">Reference proteome</keyword>
<feature type="transmembrane region" description="Helical" evidence="16">
    <location>
        <begin position="204"/>
        <end position="226"/>
    </location>
</feature>
<proteinExistence type="inferred from homology"/>
<dbReference type="PRINTS" id="PR00176">
    <property type="entry name" value="NANEUSMPORT"/>
</dbReference>
<dbReference type="PANTHER" id="PTHR11616">
    <property type="entry name" value="SODIUM/CHLORIDE DEPENDENT TRANSPORTER"/>
    <property type="match status" value="1"/>
</dbReference>
<keyword evidence="6" id="KW-0479">Metal-binding</keyword>
<evidence type="ECO:0000313" key="18">
    <source>
        <dbReference type="Proteomes" id="UP000324832"/>
    </source>
</evidence>
<sequence>MLVVGGIPLFYMELALGQFHRKGAITCWGRLVPLFKGIGYAVVLIAFYVDFYYNVIIAWALRFFFASFTTMLPWTNCNNEWNTPSCQPFEANWTAKDNKTNTLNNPQATPYTSAASEYFNRAILELQGSEGLHDLGAIKWDMALCLLAVYIICYFSLWKGISTSGKVVWFTALFPYAVLLILLVRLTSCTKGGFYFFQLLDRYAAGYSILVAVFFEAIAVSWIYGTERFCEDIRDMIGFKPGLYWRICWRFVAPAFLLFIIAYGLLDYEPLQYEGYVYPDWANVLGWAIAGSSVICIPTVAIYKILTTKGTFYERLHILTTPYADSEHSAVNGMIVSESGGVRLTSAVTTPVTPPPTTSPPSNSPTQPALV</sequence>
<keyword evidence="3" id="KW-0813">Transport</keyword>
<gene>
    <name evidence="17" type="ORF">LSINAPIS_LOCUS14174</name>
</gene>
<protein>
    <recommendedName>
        <fullName evidence="19">Transporter</fullName>
    </recommendedName>
</protein>
<evidence type="ECO:0008006" key="19">
    <source>
        <dbReference type="Google" id="ProtNLM"/>
    </source>
</evidence>
<comment type="similarity">
    <text evidence="2">Belongs to the sodium:neurotransmitter symporter (SNF) (TC 2.A.22) family.</text>
</comment>
<evidence type="ECO:0000256" key="10">
    <source>
        <dbReference type="ARBA" id="ARBA00023053"/>
    </source>
</evidence>
<feature type="disulfide bond" evidence="14">
    <location>
        <begin position="77"/>
        <end position="86"/>
    </location>
</feature>
<dbReference type="GO" id="GO:0046872">
    <property type="term" value="F:metal ion binding"/>
    <property type="evidence" value="ECO:0007669"/>
    <property type="project" value="UniProtKB-KW"/>
</dbReference>
<keyword evidence="5 16" id="KW-0812">Transmembrane</keyword>
<feature type="transmembrane region" description="Helical" evidence="16">
    <location>
        <begin position="38"/>
        <end position="65"/>
    </location>
</feature>
<dbReference type="PANTHER" id="PTHR11616:SF320">
    <property type="entry name" value="SODIUM-DEPENDENT NORADRENALINE TRANSPORTER"/>
    <property type="match status" value="1"/>
</dbReference>
<dbReference type="GO" id="GO:0005330">
    <property type="term" value="F:dopamine:sodium symporter activity"/>
    <property type="evidence" value="ECO:0007669"/>
    <property type="project" value="TreeGrafter"/>
</dbReference>
<keyword evidence="4" id="KW-1003">Cell membrane</keyword>
<dbReference type="Pfam" id="PF00209">
    <property type="entry name" value="SNF"/>
    <property type="match status" value="2"/>
</dbReference>
<evidence type="ECO:0000256" key="13">
    <source>
        <dbReference type="ARBA" id="ARBA00023180"/>
    </source>
</evidence>
<evidence type="ECO:0000256" key="8">
    <source>
        <dbReference type="ARBA" id="ARBA00022847"/>
    </source>
</evidence>
<accession>A0A5E4R586</accession>
<dbReference type="PROSITE" id="PS00754">
    <property type="entry name" value="NA_NEUROTRAN_SYMP_2"/>
    <property type="match status" value="1"/>
</dbReference>
<keyword evidence="10" id="KW-0915">Sodium</keyword>
<dbReference type="GO" id="GO:0030424">
    <property type="term" value="C:axon"/>
    <property type="evidence" value="ECO:0007669"/>
    <property type="project" value="TreeGrafter"/>
</dbReference>
<dbReference type="InterPro" id="IPR037272">
    <property type="entry name" value="SNS_sf"/>
</dbReference>
<organism evidence="17 18">
    <name type="scientific">Leptidea sinapis</name>
    <dbReference type="NCBI Taxonomy" id="189913"/>
    <lineage>
        <taxon>Eukaryota</taxon>
        <taxon>Metazoa</taxon>
        <taxon>Ecdysozoa</taxon>
        <taxon>Arthropoda</taxon>
        <taxon>Hexapoda</taxon>
        <taxon>Insecta</taxon>
        <taxon>Pterygota</taxon>
        <taxon>Neoptera</taxon>
        <taxon>Endopterygota</taxon>
        <taxon>Lepidoptera</taxon>
        <taxon>Glossata</taxon>
        <taxon>Ditrysia</taxon>
        <taxon>Papilionoidea</taxon>
        <taxon>Pieridae</taxon>
        <taxon>Dismorphiinae</taxon>
        <taxon>Leptidea</taxon>
    </lineage>
</organism>
<evidence type="ECO:0000256" key="3">
    <source>
        <dbReference type="ARBA" id="ARBA00022448"/>
    </source>
</evidence>
<evidence type="ECO:0000256" key="1">
    <source>
        <dbReference type="ARBA" id="ARBA00004651"/>
    </source>
</evidence>
<evidence type="ECO:0000256" key="12">
    <source>
        <dbReference type="ARBA" id="ARBA00023157"/>
    </source>
</evidence>
<dbReference type="Proteomes" id="UP000324832">
    <property type="component" value="Unassembled WGS sequence"/>
</dbReference>
<dbReference type="GO" id="GO:0051583">
    <property type="term" value="P:dopamine uptake involved in synaptic transmission"/>
    <property type="evidence" value="ECO:0007669"/>
    <property type="project" value="TreeGrafter"/>
</dbReference>
<evidence type="ECO:0000256" key="5">
    <source>
        <dbReference type="ARBA" id="ARBA00022692"/>
    </source>
</evidence>
<reference evidence="17 18" key="1">
    <citation type="submission" date="2017-07" db="EMBL/GenBank/DDBJ databases">
        <authorList>
            <person name="Talla V."/>
            <person name="Backstrom N."/>
        </authorList>
    </citation>
    <scope>NUCLEOTIDE SEQUENCE [LARGE SCALE GENOMIC DNA]</scope>
</reference>
<evidence type="ECO:0000256" key="9">
    <source>
        <dbReference type="ARBA" id="ARBA00022989"/>
    </source>
</evidence>
<feature type="transmembrane region" description="Helical" evidence="16">
    <location>
        <begin position="286"/>
        <end position="306"/>
    </location>
</feature>
<dbReference type="PROSITE" id="PS50267">
    <property type="entry name" value="NA_NEUROTRAN_SYMP_3"/>
    <property type="match status" value="2"/>
</dbReference>
<dbReference type="GO" id="GO:0042734">
    <property type="term" value="C:presynaptic membrane"/>
    <property type="evidence" value="ECO:0007669"/>
    <property type="project" value="TreeGrafter"/>
</dbReference>
<dbReference type="EMBL" id="FZQP02006861">
    <property type="protein sequence ID" value="VVD04418.1"/>
    <property type="molecule type" value="Genomic_DNA"/>
</dbReference>
<keyword evidence="11 16" id="KW-0472">Membrane</keyword>
<keyword evidence="12 14" id="KW-1015">Disulfide bond</keyword>
<feature type="compositionally biased region" description="Pro residues" evidence="15">
    <location>
        <begin position="352"/>
        <end position="363"/>
    </location>
</feature>
<evidence type="ECO:0000256" key="15">
    <source>
        <dbReference type="SAM" id="MobiDB-lite"/>
    </source>
</evidence>
<dbReference type="GO" id="GO:0032809">
    <property type="term" value="C:neuronal cell body membrane"/>
    <property type="evidence" value="ECO:0007669"/>
    <property type="project" value="TreeGrafter"/>
</dbReference>
<dbReference type="SUPFAM" id="SSF161070">
    <property type="entry name" value="SNF-like"/>
    <property type="match status" value="2"/>
</dbReference>
<evidence type="ECO:0000256" key="16">
    <source>
        <dbReference type="SAM" id="Phobius"/>
    </source>
</evidence>
<keyword evidence="7" id="KW-0532">Neurotransmitter transport</keyword>
<evidence type="ECO:0000313" key="17">
    <source>
        <dbReference type="EMBL" id="VVD04418.1"/>
    </source>
</evidence>
<evidence type="ECO:0000256" key="14">
    <source>
        <dbReference type="PIRSR" id="PIRSR600175-2"/>
    </source>
</evidence>
<keyword evidence="8" id="KW-0769">Symport</keyword>
<evidence type="ECO:0000256" key="11">
    <source>
        <dbReference type="ARBA" id="ARBA00023136"/>
    </source>
</evidence>
<evidence type="ECO:0000256" key="2">
    <source>
        <dbReference type="ARBA" id="ARBA00006459"/>
    </source>
</evidence>
<dbReference type="InterPro" id="IPR000175">
    <property type="entry name" value="Na/ntran_symport"/>
</dbReference>
<evidence type="ECO:0000256" key="7">
    <source>
        <dbReference type="ARBA" id="ARBA00022775"/>
    </source>
</evidence>
<dbReference type="GO" id="GO:0015874">
    <property type="term" value="P:norepinephrine transport"/>
    <property type="evidence" value="ECO:0007669"/>
    <property type="project" value="TreeGrafter"/>
</dbReference>
<name>A0A5E4R586_9NEOP</name>
<feature type="transmembrane region" description="Helical" evidence="16">
    <location>
        <begin position="247"/>
        <end position="266"/>
    </location>
</feature>
<evidence type="ECO:0000256" key="6">
    <source>
        <dbReference type="ARBA" id="ARBA00022723"/>
    </source>
</evidence>
<keyword evidence="13" id="KW-0325">Glycoprotein</keyword>
<comment type="subcellular location">
    <subcellularLocation>
        <location evidence="1">Cell membrane</location>
        <topology evidence="1">Multi-pass membrane protein</topology>
    </subcellularLocation>
</comment>
<feature type="transmembrane region" description="Helical" evidence="16">
    <location>
        <begin position="137"/>
        <end position="155"/>
    </location>
</feature>
<dbReference type="AlphaFoldDB" id="A0A5E4R586"/>
<evidence type="ECO:0000256" key="4">
    <source>
        <dbReference type="ARBA" id="ARBA00022475"/>
    </source>
</evidence>
<dbReference type="GO" id="GO:0006865">
    <property type="term" value="P:amino acid transport"/>
    <property type="evidence" value="ECO:0007669"/>
    <property type="project" value="TreeGrafter"/>
</dbReference>
<keyword evidence="9 16" id="KW-1133">Transmembrane helix</keyword>
<feature type="region of interest" description="Disordered" evidence="15">
    <location>
        <begin position="347"/>
        <end position="371"/>
    </location>
</feature>
<feature type="transmembrane region" description="Helical" evidence="16">
    <location>
        <begin position="167"/>
        <end position="184"/>
    </location>
</feature>